<dbReference type="RefSeq" id="WP_338208707.1">
    <property type="nucleotide sequence ID" value="NZ_JAYMFF010000002.1"/>
</dbReference>
<gene>
    <name evidence="13" type="ORF">VIN30_01505</name>
</gene>
<dbReference type="SFLD" id="SFLDG01066">
    <property type="entry name" value="organic_radical-activating_enz"/>
    <property type="match status" value="1"/>
</dbReference>
<dbReference type="InterPro" id="IPR013785">
    <property type="entry name" value="Aldolase_TIM"/>
</dbReference>
<dbReference type="SUPFAM" id="SSF102114">
    <property type="entry name" value="Radical SAM enzymes"/>
    <property type="match status" value="1"/>
</dbReference>
<dbReference type="PANTHER" id="PTHR30352:SF2">
    <property type="entry name" value="ANAEROBIC RIBONUCLEOSIDE-TRIPHOSPHATE REDUCTASE-ACTIVATING PROTEIN"/>
    <property type="match status" value="1"/>
</dbReference>
<comment type="cofactor">
    <cofactor evidence="1">
        <name>[4Fe-4S] cluster</name>
        <dbReference type="ChEBI" id="CHEBI:49883"/>
    </cofactor>
</comment>
<dbReference type="InterPro" id="IPR034457">
    <property type="entry name" value="Organic_radical-activating"/>
</dbReference>
<evidence type="ECO:0000256" key="8">
    <source>
        <dbReference type="ARBA" id="ARBA00023002"/>
    </source>
</evidence>
<comment type="similarity">
    <text evidence="3 12">Belongs to the organic radical-activating enzymes family.</text>
</comment>
<dbReference type="PROSITE" id="PS01087">
    <property type="entry name" value="RADICAL_ACTIVATING"/>
    <property type="match status" value="1"/>
</dbReference>
<proteinExistence type="inferred from homology"/>
<evidence type="ECO:0000256" key="9">
    <source>
        <dbReference type="ARBA" id="ARBA00023004"/>
    </source>
</evidence>
<dbReference type="PANTHER" id="PTHR30352">
    <property type="entry name" value="PYRUVATE FORMATE-LYASE-ACTIVATING ENZYME"/>
    <property type="match status" value="1"/>
</dbReference>
<dbReference type="InterPro" id="IPR001989">
    <property type="entry name" value="Radical_activat_CS"/>
</dbReference>
<dbReference type="SFLD" id="SFLDS00029">
    <property type="entry name" value="Radical_SAM"/>
    <property type="match status" value="1"/>
</dbReference>
<evidence type="ECO:0000256" key="7">
    <source>
        <dbReference type="ARBA" id="ARBA00022723"/>
    </source>
</evidence>
<evidence type="ECO:0000256" key="1">
    <source>
        <dbReference type="ARBA" id="ARBA00001966"/>
    </source>
</evidence>
<evidence type="ECO:0000256" key="10">
    <source>
        <dbReference type="ARBA" id="ARBA00023014"/>
    </source>
</evidence>
<dbReference type="SFLD" id="SFLDF00299">
    <property type="entry name" value="anaerobic_ribonucleoside-triph"/>
    <property type="match status" value="1"/>
</dbReference>
<comment type="catalytic activity">
    <reaction evidence="11">
        <text>glycyl-[protein] + reduced [flavodoxin] + S-adenosyl-L-methionine = glycin-2-yl radical-[protein] + semiquinone [flavodoxin] + 5'-deoxyadenosine + L-methionine + H(+)</text>
        <dbReference type="Rhea" id="RHEA:61976"/>
        <dbReference type="Rhea" id="RHEA-COMP:10622"/>
        <dbReference type="Rhea" id="RHEA-COMP:14480"/>
        <dbReference type="Rhea" id="RHEA-COMP:15993"/>
        <dbReference type="Rhea" id="RHEA-COMP:15994"/>
        <dbReference type="ChEBI" id="CHEBI:15378"/>
        <dbReference type="ChEBI" id="CHEBI:17319"/>
        <dbReference type="ChEBI" id="CHEBI:29947"/>
        <dbReference type="ChEBI" id="CHEBI:32722"/>
        <dbReference type="ChEBI" id="CHEBI:57618"/>
        <dbReference type="ChEBI" id="CHEBI:57844"/>
        <dbReference type="ChEBI" id="CHEBI:59789"/>
        <dbReference type="ChEBI" id="CHEBI:140311"/>
    </reaction>
</comment>
<dbReference type="EMBL" id="JAYMFF010000002">
    <property type="protein sequence ID" value="MEC4175125.1"/>
    <property type="molecule type" value="Genomic_DNA"/>
</dbReference>
<dbReference type="CDD" id="cd01335">
    <property type="entry name" value="Radical_SAM"/>
    <property type="match status" value="1"/>
</dbReference>
<comment type="caution">
    <text evidence="13">The sequence shown here is derived from an EMBL/GenBank/DDBJ whole genome shotgun (WGS) entry which is preliminary data.</text>
</comment>
<evidence type="ECO:0000256" key="11">
    <source>
        <dbReference type="ARBA" id="ARBA00047365"/>
    </source>
</evidence>
<keyword evidence="9" id="KW-0408">Iron</keyword>
<evidence type="ECO:0000256" key="6">
    <source>
        <dbReference type="ARBA" id="ARBA00022691"/>
    </source>
</evidence>
<keyword evidence="10" id="KW-0411">Iron-sulfur</keyword>
<reference evidence="13 14" key="1">
    <citation type="submission" date="2024-01" db="EMBL/GenBank/DDBJ databases">
        <title>novel species in genus Adlercreutzia.</title>
        <authorList>
            <person name="Liu X."/>
        </authorList>
    </citation>
    <scope>NUCLEOTIDE SEQUENCE [LARGE SCALE GENOMIC DNA]</scope>
    <source>
        <strain evidence="13 14">R7</strain>
    </source>
</reference>
<accession>A0ABU6IFB0</accession>
<evidence type="ECO:0000313" key="13">
    <source>
        <dbReference type="EMBL" id="MEC4175125.1"/>
    </source>
</evidence>
<dbReference type="InterPro" id="IPR007197">
    <property type="entry name" value="rSAM"/>
</dbReference>
<keyword evidence="7" id="KW-0479">Metal-binding</keyword>
<keyword evidence="6" id="KW-0949">S-adenosyl-L-methionine</keyword>
<dbReference type="Gene3D" id="3.20.20.70">
    <property type="entry name" value="Aldolase class I"/>
    <property type="match status" value="1"/>
</dbReference>
<dbReference type="PIRSF" id="PIRSF000368">
    <property type="entry name" value="NrdG"/>
    <property type="match status" value="1"/>
</dbReference>
<protein>
    <recommendedName>
        <fullName evidence="4 12">Anaerobic ribonucleoside-triphosphate reductase-activating protein</fullName>
        <ecNumber evidence="12">1.97.1.-</ecNumber>
    </recommendedName>
</protein>
<evidence type="ECO:0000256" key="3">
    <source>
        <dbReference type="ARBA" id="ARBA00009777"/>
    </source>
</evidence>
<dbReference type="Proteomes" id="UP001349994">
    <property type="component" value="Unassembled WGS sequence"/>
</dbReference>
<sequence>MNTTADNASHEASAPAPAPAHISLFGTVPDSIVDGPGLRYAVFVQGCSHGCPGCHNPESQPAEGGTETALTDLLADIESNGLVHDVTLSGGEPFEQPQACAALARELKKRGYGIWSFTGYLYDDLQKRAEAAQAEKARRAESGTLGAALTEGIADDLAVGDLLDVIDVLVDGPFVESLKSLELKWCGSSNQRLIDMPATRAAGHVVLWQPLDFNLQKPSNW</sequence>
<evidence type="ECO:0000313" key="14">
    <source>
        <dbReference type="Proteomes" id="UP001349994"/>
    </source>
</evidence>
<name>A0ABU6IFB0_9ACTN</name>
<keyword evidence="14" id="KW-1185">Reference proteome</keyword>
<keyword evidence="5" id="KW-0004">4Fe-4S</keyword>
<keyword evidence="8 12" id="KW-0560">Oxidoreductase</keyword>
<dbReference type="SFLD" id="SFLDG01063">
    <property type="entry name" value="activating_enzymes__group_1"/>
    <property type="match status" value="1"/>
</dbReference>
<evidence type="ECO:0000256" key="12">
    <source>
        <dbReference type="PIRNR" id="PIRNR000368"/>
    </source>
</evidence>
<organism evidence="13 14">
    <name type="scientific">Adlercreutzia wanghongyangiae</name>
    <dbReference type="NCBI Taxonomy" id="3111451"/>
    <lineage>
        <taxon>Bacteria</taxon>
        <taxon>Bacillati</taxon>
        <taxon>Actinomycetota</taxon>
        <taxon>Coriobacteriia</taxon>
        <taxon>Eggerthellales</taxon>
        <taxon>Eggerthellaceae</taxon>
        <taxon>Adlercreutzia</taxon>
    </lineage>
</organism>
<dbReference type="EC" id="1.97.1.-" evidence="12"/>
<dbReference type="InterPro" id="IPR058240">
    <property type="entry name" value="rSAM_sf"/>
</dbReference>
<evidence type="ECO:0000256" key="2">
    <source>
        <dbReference type="ARBA" id="ARBA00003852"/>
    </source>
</evidence>
<dbReference type="Pfam" id="PF13353">
    <property type="entry name" value="Fer4_12"/>
    <property type="match status" value="1"/>
</dbReference>
<evidence type="ECO:0000256" key="4">
    <source>
        <dbReference type="ARBA" id="ARBA00014281"/>
    </source>
</evidence>
<dbReference type="InterPro" id="IPR012837">
    <property type="entry name" value="NrdG"/>
</dbReference>
<comment type="function">
    <text evidence="2 12">Activation of anaerobic ribonucleoside-triphosphate reductase under anaerobic conditions by generation of an organic free radical, using S-adenosylmethionine and reduced flavodoxin as cosubstrates to produce 5'-deoxy-adenosine.</text>
</comment>
<evidence type="ECO:0000256" key="5">
    <source>
        <dbReference type="ARBA" id="ARBA00022485"/>
    </source>
</evidence>